<dbReference type="InterPro" id="IPR051068">
    <property type="entry name" value="MFS_Domain-Containing_Protein"/>
</dbReference>
<protein>
    <submittedName>
        <fullName evidence="7">MFS general substrate transporter</fullName>
    </submittedName>
</protein>
<feature type="transmembrane region" description="Helical" evidence="6">
    <location>
        <begin position="266"/>
        <end position="285"/>
    </location>
</feature>
<dbReference type="AlphaFoldDB" id="A0A4Y7Q7F2"/>
<evidence type="ECO:0000256" key="5">
    <source>
        <dbReference type="SAM" id="MobiDB-lite"/>
    </source>
</evidence>
<dbReference type="GO" id="GO:0016020">
    <property type="term" value="C:membrane"/>
    <property type="evidence" value="ECO:0007669"/>
    <property type="project" value="UniProtKB-SubCell"/>
</dbReference>
<keyword evidence="8" id="KW-1185">Reference proteome</keyword>
<reference evidence="7 8" key="1">
    <citation type="submission" date="2018-06" db="EMBL/GenBank/DDBJ databases">
        <title>A transcriptomic atlas of mushroom development highlights an independent origin of complex multicellularity.</title>
        <authorList>
            <consortium name="DOE Joint Genome Institute"/>
            <person name="Krizsan K."/>
            <person name="Almasi E."/>
            <person name="Merenyi Z."/>
            <person name="Sahu N."/>
            <person name="Viragh M."/>
            <person name="Koszo T."/>
            <person name="Mondo S."/>
            <person name="Kiss B."/>
            <person name="Balint B."/>
            <person name="Kues U."/>
            <person name="Barry K."/>
            <person name="Hegedus J.C."/>
            <person name="Henrissat B."/>
            <person name="Johnson J."/>
            <person name="Lipzen A."/>
            <person name="Ohm R."/>
            <person name="Nagy I."/>
            <person name="Pangilinan J."/>
            <person name="Yan J."/>
            <person name="Xiong Y."/>
            <person name="Grigoriev I.V."/>
            <person name="Hibbett D.S."/>
            <person name="Nagy L.G."/>
        </authorList>
    </citation>
    <scope>NUCLEOTIDE SEQUENCE [LARGE SCALE GENOMIC DNA]</scope>
    <source>
        <strain evidence="7 8">SZMC22713</strain>
    </source>
</reference>
<evidence type="ECO:0000256" key="6">
    <source>
        <dbReference type="SAM" id="Phobius"/>
    </source>
</evidence>
<dbReference type="InterPro" id="IPR036259">
    <property type="entry name" value="MFS_trans_sf"/>
</dbReference>
<accession>A0A4Y7Q7F2</accession>
<proteinExistence type="predicted"/>
<feature type="region of interest" description="Disordered" evidence="5">
    <location>
        <begin position="226"/>
        <end position="257"/>
    </location>
</feature>
<feature type="transmembrane region" description="Helical" evidence="6">
    <location>
        <begin position="47"/>
        <end position="67"/>
    </location>
</feature>
<organism evidence="7 8">
    <name type="scientific">Rickenella mellea</name>
    <dbReference type="NCBI Taxonomy" id="50990"/>
    <lineage>
        <taxon>Eukaryota</taxon>
        <taxon>Fungi</taxon>
        <taxon>Dikarya</taxon>
        <taxon>Basidiomycota</taxon>
        <taxon>Agaricomycotina</taxon>
        <taxon>Agaricomycetes</taxon>
        <taxon>Hymenochaetales</taxon>
        <taxon>Rickenellaceae</taxon>
        <taxon>Rickenella</taxon>
    </lineage>
</organism>
<evidence type="ECO:0000313" key="8">
    <source>
        <dbReference type="Proteomes" id="UP000294933"/>
    </source>
</evidence>
<feature type="transmembrane region" description="Helical" evidence="6">
    <location>
        <begin position="363"/>
        <end position="390"/>
    </location>
</feature>
<sequence>MLDIEHHLPRRSSLAIILLFNALIQITLFIIVSSSSAYAKHLGGSSTFSGLVIGVPLSISGVALIPLMKYDQGKYGRPLHVCCGFMVLGHVLYGLAYHANFLYLILLGRMVQGVGFAFSMYTKRYCSDTRIVGIRRRTTLAGYLVLGQGIGMSAGPFFGGLLYKVGFKNSVFNGYSAPGWIMAGVWIAFWIAATILFEDVPDSPRHEAIELPSINIMIPAADLSKQPKEYSSRPDPPPLQSPTSSTSPPPPPFELEPFRTTPQQRGVIFCMCWFAMSCFFILGAWEANIPVYGSSMLSSLHWSPYAAGNFLALGGAATIPFLLLNLFAARRTQDRSILALGTGLGLAGLILALILFRGHMVKVHYAGLFICWFLVALGFNLATTCTLSLLSKQLPPSWNARSSLAIQYSNFTGRVAGSVWGGSGVHVGMRNYIGLEVALIGIGGLLFTTLWRELKAKTG</sequence>
<dbReference type="InterPro" id="IPR011701">
    <property type="entry name" value="MFS"/>
</dbReference>
<dbReference type="PANTHER" id="PTHR23510">
    <property type="entry name" value="INNER MEMBRANE TRANSPORT PROTEIN YAJR"/>
    <property type="match status" value="1"/>
</dbReference>
<keyword evidence="2 6" id="KW-0812">Transmembrane</keyword>
<dbReference type="SUPFAM" id="SSF103473">
    <property type="entry name" value="MFS general substrate transporter"/>
    <property type="match status" value="1"/>
</dbReference>
<evidence type="ECO:0000256" key="1">
    <source>
        <dbReference type="ARBA" id="ARBA00004141"/>
    </source>
</evidence>
<dbReference type="GO" id="GO:0022857">
    <property type="term" value="F:transmembrane transporter activity"/>
    <property type="evidence" value="ECO:0007669"/>
    <property type="project" value="InterPro"/>
</dbReference>
<dbReference type="VEuPathDB" id="FungiDB:BD410DRAFT_820763"/>
<keyword evidence="4 6" id="KW-0472">Membrane</keyword>
<feature type="transmembrane region" description="Helical" evidence="6">
    <location>
        <begin position="305"/>
        <end position="324"/>
    </location>
</feature>
<dbReference type="PANTHER" id="PTHR23510:SF64">
    <property type="entry name" value="INNER MEMBRANE TRANSPORT PROTEIN YAJR"/>
    <property type="match status" value="1"/>
</dbReference>
<keyword evidence="3 6" id="KW-1133">Transmembrane helix</keyword>
<dbReference type="EMBL" id="ML170170">
    <property type="protein sequence ID" value="TDL23365.1"/>
    <property type="molecule type" value="Genomic_DNA"/>
</dbReference>
<dbReference type="Proteomes" id="UP000294933">
    <property type="component" value="Unassembled WGS sequence"/>
</dbReference>
<feature type="transmembrane region" description="Helical" evidence="6">
    <location>
        <begin position="141"/>
        <end position="163"/>
    </location>
</feature>
<feature type="transmembrane region" description="Helical" evidence="6">
    <location>
        <begin position="79"/>
        <end position="96"/>
    </location>
</feature>
<dbReference type="Pfam" id="PF07690">
    <property type="entry name" value="MFS_1"/>
    <property type="match status" value="1"/>
</dbReference>
<feature type="transmembrane region" description="Helical" evidence="6">
    <location>
        <begin position="102"/>
        <end position="121"/>
    </location>
</feature>
<comment type="subcellular location">
    <subcellularLocation>
        <location evidence="1">Membrane</location>
        <topology evidence="1">Multi-pass membrane protein</topology>
    </subcellularLocation>
</comment>
<feature type="transmembrane region" description="Helical" evidence="6">
    <location>
        <begin position="12"/>
        <end position="35"/>
    </location>
</feature>
<evidence type="ECO:0000256" key="3">
    <source>
        <dbReference type="ARBA" id="ARBA00022989"/>
    </source>
</evidence>
<evidence type="ECO:0000256" key="2">
    <source>
        <dbReference type="ARBA" id="ARBA00022692"/>
    </source>
</evidence>
<dbReference type="OrthoDB" id="2015447at2759"/>
<evidence type="ECO:0000313" key="7">
    <source>
        <dbReference type="EMBL" id="TDL23365.1"/>
    </source>
</evidence>
<dbReference type="STRING" id="50990.A0A4Y7Q7F2"/>
<name>A0A4Y7Q7F2_9AGAM</name>
<evidence type="ECO:0000256" key="4">
    <source>
        <dbReference type="ARBA" id="ARBA00023136"/>
    </source>
</evidence>
<feature type="transmembrane region" description="Helical" evidence="6">
    <location>
        <begin position="336"/>
        <end position="357"/>
    </location>
</feature>
<feature type="transmembrane region" description="Helical" evidence="6">
    <location>
        <begin position="175"/>
        <end position="197"/>
    </location>
</feature>
<dbReference type="Gene3D" id="1.20.1250.20">
    <property type="entry name" value="MFS general substrate transporter like domains"/>
    <property type="match status" value="1"/>
</dbReference>
<gene>
    <name evidence="7" type="ORF">BD410DRAFT_820763</name>
</gene>
<feature type="transmembrane region" description="Helical" evidence="6">
    <location>
        <begin position="432"/>
        <end position="451"/>
    </location>
</feature>